<organism evidence="1 2">
    <name type="scientific">Hymenobacter gelipurpurascens</name>
    <dbReference type="NCBI Taxonomy" id="89968"/>
    <lineage>
        <taxon>Bacteria</taxon>
        <taxon>Pseudomonadati</taxon>
        <taxon>Bacteroidota</taxon>
        <taxon>Cytophagia</taxon>
        <taxon>Cytophagales</taxon>
        <taxon>Hymenobacteraceae</taxon>
        <taxon>Hymenobacter</taxon>
    </lineage>
</organism>
<reference evidence="2" key="1">
    <citation type="submission" date="2017-06" db="EMBL/GenBank/DDBJ databases">
        <authorList>
            <person name="Varghese N."/>
            <person name="Submissions S."/>
        </authorList>
    </citation>
    <scope>NUCLEOTIDE SEQUENCE [LARGE SCALE GENOMIC DNA]</scope>
    <source>
        <strain evidence="2">DSM 11116</strain>
    </source>
</reference>
<evidence type="ECO:0000313" key="2">
    <source>
        <dbReference type="Proteomes" id="UP000198131"/>
    </source>
</evidence>
<accession>A0A212U9G5</accession>
<gene>
    <name evidence="1" type="ORF">SAMN06265337_2494</name>
</gene>
<name>A0A212U9G5_9BACT</name>
<dbReference type="Proteomes" id="UP000198131">
    <property type="component" value="Unassembled WGS sequence"/>
</dbReference>
<protein>
    <submittedName>
        <fullName evidence="1">Uncharacterized protein</fullName>
    </submittedName>
</protein>
<dbReference type="OrthoDB" id="1264172at2"/>
<sequence>MVYTLPDFTLLSTGTDGGHYYLYTLITHQGQLRKLVVFFATKEDEQKIQKATSVTVEGNLQDEGPQHSLHLNDAKLLAWK</sequence>
<evidence type="ECO:0000313" key="1">
    <source>
        <dbReference type="EMBL" id="SNC74684.1"/>
    </source>
</evidence>
<proteinExistence type="predicted"/>
<dbReference type="AlphaFoldDB" id="A0A212U9G5"/>
<keyword evidence="2" id="KW-1185">Reference proteome</keyword>
<dbReference type="EMBL" id="FYEW01000002">
    <property type="protein sequence ID" value="SNC74684.1"/>
    <property type="molecule type" value="Genomic_DNA"/>
</dbReference>
<dbReference type="RefSeq" id="WP_088843850.1">
    <property type="nucleotide sequence ID" value="NZ_FYEW01000002.1"/>
</dbReference>